<organism evidence="5 6">
    <name type="scientific">Nesterenkonia sphaerica</name>
    <dbReference type="NCBI Taxonomy" id="1804988"/>
    <lineage>
        <taxon>Bacteria</taxon>
        <taxon>Bacillati</taxon>
        <taxon>Actinomycetota</taxon>
        <taxon>Actinomycetes</taxon>
        <taxon>Micrococcales</taxon>
        <taxon>Micrococcaceae</taxon>
        <taxon>Nesterenkonia</taxon>
    </lineage>
</organism>
<dbReference type="PANTHER" id="PTHR30632:SF0">
    <property type="entry name" value="SULFATE-BINDING PROTEIN"/>
    <property type="match status" value="1"/>
</dbReference>
<keyword evidence="6" id="KW-1185">Reference proteome</keyword>
<feature type="binding site" evidence="4">
    <location>
        <position position="154"/>
    </location>
    <ligand>
        <name>molybdate</name>
        <dbReference type="ChEBI" id="CHEBI:36264"/>
    </ligand>
</feature>
<feature type="binding site" evidence="4">
    <location>
        <position position="52"/>
    </location>
    <ligand>
        <name>molybdate</name>
        <dbReference type="ChEBI" id="CHEBI:36264"/>
    </ligand>
</feature>
<evidence type="ECO:0000313" key="5">
    <source>
        <dbReference type="EMBL" id="TLP78979.1"/>
    </source>
</evidence>
<evidence type="ECO:0000256" key="3">
    <source>
        <dbReference type="ARBA" id="ARBA00022729"/>
    </source>
</evidence>
<dbReference type="GO" id="GO:0030973">
    <property type="term" value="F:molybdate ion binding"/>
    <property type="evidence" value="ECO:0007669"/>
    <property type="project" value="TreeGrafter"/>
</dbReference>
<evidence type="ECO:0000256" key="4">
    <source>
        <dbReference type="PIRSR" id="PIRSR004846-1"/>
    </source>
</evidence>
<keyword evidence="4" id="KW-0500">Molybdenum</keyword>
<dbReference type="NCBIfam" id="TIGR01256">
    <property type="entry name" value="modA"/>
    <property type="match status" value="1"/>
</dbReference>
<dbReference type="RefSeq" id="WP_138169490.1">
    <property type="nucleotide sequence ID" value="NZ_VAWA01000003.1"/>
</dbReference>
<reference evidence="5 6" key="1">
    <citation type="submission" date="2019-05" db="EMBL/GenBank/DDBJ databases">
        <title>Nesterenkonia sp. GY239, isolated from the Southern Atlantic Ocean.</title>
        <authorList>
            <person name="Zhang G."/>
        </authorList>
    </citation>
    <scope>NUCLEOTIDE SEQUENCE [LARGE SCALE GENOMIC DNA]</scope>
    <source>
        <strain evidence="5 6">GY239</strain>
    </source>
</reference>
<evidence type="ECO:0000313" key="6">
    <source>
        <dbReference type="Proteomes" id="UP000306544"/>
    </source>
</evidence>
<keyword evidence="2 4" id="KW-0479">Metal-binding</keyword>
<dbReference type="GO" id="GO:0015689">
    <property type="term" value="P:molybdate ion transport"/>
    <property type="evidence" value="ECO:0007669"/>
    <property type="project" value="InterPro"/>
</dbReference>
<dbReference type="GO" id="GO:0046872">
    <property type="term" value="F:metal ion binding"/>
    <property type="evidence" value="ECO:0007669"/>
    <property type="project" value="UniProtKB-KW"/>
</dbReference>
<feature type="binding site" evidence="4">
    <location>
        <position position="172"/>
    </location>
    <ligand>
        <name>molybdate</name>
        <dbReference type="ChEBI" id="CHEBI:36264"/>
    </ligand>
</feature>
<sequence length="239" mass="24443">MVAAAALTGGCAQEEPALTVLAAASLHEPFDELSARYTAETGVAVELRSAGSPSLVDQLEHGAAGDVLATADQASMDRAEKAGLLAEQPQVFAHNHMVIVTPAENPAHIQGLADLRAGATVSVCALQVPCGAAAARVLESAGITLSPLSEELSVTDVLGRVRAGEADAGLVYTSTARQAGEAVHVIPLEGADADPNHYPAAVLDAAQLPDEAQAFVDYLFSAEAQQLLAEAGFSRAENQ</sequence>
<feature type="binding site" evidence="4">
    <location>
        <position position="25"/>
    </location>
    <ligand>
        <name>molybdate</name>
        <dbReference type="ChEBI" id="CHEBI:36264"/>
    </ligand>
</feature>
<dbReference type="Proteomes" id="UP000306544">
    <property type="component" value="Unassembled WGS sequence"/>
</dbReference>
<dbReference type="AlphaFoldDB" id="A0A5R9AJK9"/>
<proteinExistence type="inferred from homology"/>
<dbReference type="PANTHER" id="PTHR30632">
    <property type="entry name" value="MOLYBDATE-BINDING PERIPLASMIC PROTEIN"/>
    <property type="match status" value="1"/>
</dbReference>
<accession>A0A5R9AJK9</accession>
<dbReference type="PIRSF" id="PIRSF004846">
    <property type="entry name" value="ModA"/>
    <property type="match status" value="1"/>
</dbReference>
<keyword evidence="3" id="KW-0732">Signal</keyword>
<evidence type="ECO:0000256" key="1">
    <source>
        <dbReference type="ARBA" id="ARBA00009175"/>
    </source>
</evidence>
<comment type="caution">
    <text evidence="5">The sequence shown here is derived from an EMBL/GenBank/DDBJ whole genome shotgun (WGS) entry which is preliminary data.</text>
</comment>
<dbReference type="EMBL" id="VAWA01000003">
    <property type="protein sequence ID" value="TLP78979.1"/>
    <property type="molecule type" value="Genomic_DNA"/>
</dbReference>
<dbReference type="Pfam" id="PF13531">
    <property type="entry name" value="SBP_bac_11"/>
    <property type="match status" value="1"/>
</dbReference>
<dbReference type="InterPro" id="IPR050682">
    <property type="entry name" value="ModA/WtpA"/>
</dbReference>
<dbReference type="SUPFAM" id="SSF53850">
    <property type="entry name" value="Periplasmic binding protein-like II"/>
    <property type="match status" value="1"/>
</dbReference>
<dbReference type="InterPro" id="IPR005950">
    <property type="entry name" value="ModA"/>
</dbReference>
<protein>
    <submittedName>
        <fullName evidence="5">Molybdate ABC transporter substrate-binding protein</fullName>
    </submittedName>
</protein>
<name>A0A5R9AJK9_9MICC</name>
<gene>
    <name evidence="5" type="primary">modA</name>
    <name evidence="5" type="ORF">FEF27_03760</name>
</gene>
<evidence type="ECO:0000256" key="2">
    <source>
        <dbReference type="ARBA" id="ARBA00022723"/>
    </source>
</evidence>
<dbReference type="Gene3D" id="3.40.190.10">
    <property type="entry name" value="Periplasmic binding protein-like II"/>
    <property type="match status" value="2"/>
</dbReference>
<dbReference type="OrthoDB" id="9785015at2"/>
<comment type="similarity">
    <text evidence="1">Belongs to the bacterial solute-binding protein ModA family.</text>
</comment>